<dbReference type="Proteomes" id="UP000233524">
    <property type="component" value="Unassembled WGS sequence"/>
</dbReference>
<evidence type="ECO:0000313" key="2">
    <source>
        <dbReference type="Proteomes" id="UP000233524"/>
    </source>
</evidence>
<dbReference type="PANTHER" id="PTHR39337">
    <property type="entry name" value="BLR5642 PROTEIN"/>
    <property type="match status" value="1"/>
</dbReference>
<protein>
    <recommendedName>
        <fullName evidence="3">HhH-GPD domain-containing protein</fullName>
    </recommendedName>
</protein>
<reference evidence="1 2" key="1">
    <citation type="journal article" date="2017" name="G3 (Bethesda)">
        <title>First Draft Genome Sequence of the Pathogenic Fungus Lomentospora prolificans (Formerly Scedosporium prolificans).</title>
        <authorList>
            <person name="Luo R."/>
            <person name="Zimin A."/>
            <person name="Workman R."/>
            <person name="Fan Y."/>
            <person name="Pertea G."/>
            <person name="Grossman N."/>
            <person name="Wear M.P."/>
            <person name="Jia B."/>
            <person name="Miller H."/>
            <person name="Casadevall A."/>
            <person name="Timp W."/>
            <person name="Zhang S.X."/>
            <person name="Salzberg S.L."/>
        </authorList>
    </citation>
    <scope>NUCLEOTIDE SEQUENCE [LARGE SCALE GENOMIC DNA]</scope>
    <source>
        <strain evidence="1 2">JHH-5317</strain>
    </source>
</reference>
<dbReference type="VEuPathDB" id="FungiDB:jhhlp_004815"/>
<accession>A0A2N3N8R7</accession>
<proteinExistence type="predicted"/>
<gene>
    <name evidence="1" type="ORF">jhhlp_004815</name>
</gene>
<sequence length="229" mass="26029">MKRKLSAISDKPHDPAIRRSRRIAKIQETSFSETSPPSTPSQLTIYTIGHGTRSLSELIEILQGSKITQLVDVRSIPRSFTNPQFNQDALGSSEHLRKAKINYLQMGQALGGLRKKQPGTEQHKALRVASFRNYAAHMGTPIFTEGMMELQALVEKHWHDTGCGTAIMCSETLWWRCHRRMISDALTTKGWKVKHLGIKKIPDDHVLWDIARVDDRGKLIYDNVRDSEM</sequence>
<evidence type="ECO:0008006" key="3">
    <source>
        <dbReference type="Google" id="ProtNLM"/>
    </source>
</evidence>
<dbReference type="InParanoid" id="A0A2N3N8R7"/>
<dbReference type="EMBL" id="NLAX01000094">
    <property type="protein sequence ID" value="PKS08762.1"/>
    <property type="molecule type" value="Genomic_DNA"/>
</dbReference>
<organism evidence="1 2">
    <name type="scientific">Lomentospora prolificans</name>
    <dbReference type="NCBI Taxonomy" id="41688"/>
    <lineage>
        <taxon>Eukaryota</taxon>
        <taxon>Fungi</taxon>
        <taxon>Dikarya</taxon>
        <taxon>Ascomycota</taxon>
        <taxon>Pezizomycotina</taxon>
        <taxon>Sordariomycetes</taxon>
        <taxon>Hypocreomycetidae</taxon>
        <taxon>Microascales</taxon>
        <taxon>Microascaceae</taxon>
        <taxon>Lomentospora</taxon>
    </lineage>
</organism>
<dbReference type="PANTHER" id="PTHR39337:SF1">
    <property type="entry name" value="BLR5642 PROTEIN"/>
    <property type="match status" value="1"/>
</dbReference>
<keyword evidence="2" id="KW-1185">Reference proteome</keyword>
<name>A0A2N3N8R7_9PEZI</name>
<comment type="caution">
    <text evidence="1">The sequence shown here is derived from an EMBL/GenBank/DDBJ whole genome shotgun (WGS) entry which is preliminary data.</text>
</comment>
<dbReference type="AlphaFoldDB" id="A0A2N3N8R7"/>
<evidence type="ECO:0000313" key="1">
    <source>
        <dbReference type="EMBL" id="PKS08762.1"/>
    </source>
</evidence>
<dbReference type="Pfam" id="PF04343">
    <property type="entry name" value="DUF488"/>
    <property type="match status" value="1"/>
</dbReference>
<dbReference type="InterPro" id="IPR007438">
    <property type="entry name" value="DUF488"/>
</dbReference>
<dbReference type="OrthoDB" id="5236310at2759"/>